<gene>
    <name evidence="2" type="ORF">CLV43_113229</name>
</gene>
<organism evidence="2 3">
    <name type="scientific">Umezawaea tangerina</name>
    <dbReference type="NCBI Taxonomy" id="84725"/>
    <lineage>
        <taxon>Bacteria</taxon>
        <taxon>Bacillati</taxon>
        <taxon>Actinomycetota</taxon>
        <taxon>Actinomycetes</taxon>
        <taxon>Pseudonocardiales</taxon>
        <taxon>Pseudonocardiaceae</taxon>
        <taxon>Umezawaea</taxon>
    </lineage>
</organism>
<reference evidence="2 3" key="1">
    <citation type="submission" date="2018-03" db="EMBL/GenBank/DDBJ databases">
        <title>Genomic Encyclopedia of Archaeal and Bacterial Type Strains, Phase II (KMG-II): from individual species to whole genera.</title>
        <authorList>
            <person name="Goeker M."/>
        </authorList>
    </citation>
    <scope>NUCLEOTIDE SEQUENCE [LARGE SCALE GENOMIC DNA]</scope>
    <source>
        <strain evidence="2 3">DSM 44720</strain>
    </source>
</reference>
<dbReference type="InterPro" id="IPR032710">
    <property type="entry name" value="NTF2-like_dom_sf"/>
</dbReference>
<name>A0A2T0SQW1_9PSEU</name>
<dbReference type="RefSeq" id="WP_106193386.1">
    <property type="nucleotide sequence ID" value="NZ_PVTF01000013.1"/>
</dbReference>
<dbReference type="NCBIfam" id="TIGR02246">
    <property type="entry name" value="SgcJ/EcaC family oxidoreductase"/>
    <property type="match status" value="1"/>
</dbReference>
<evidence type="ECO:0000259" key="1">
    <source>
        <dbReference type="Pfam" id="PF14534"/>
    </source>
</evidence>
<dbReference type="Pfam" id="PF14534">
    <property type="entry name" value="DUF4440"/>
    <property type="match status" value="1"/>
</dbReference>
<evidence type="ECO:0000313" key="2">
    <source>
        <dbReference type="EMBL" id="PRY35802.1"/>
    </source>
</evidence>
<comment type="caution">
    <text evidence="2">The sequence shown here is derived from an EMBL/GenBank/DDBJ whole genome shotgun (WGS) entry which is preliminary data.</text>
</comment>
<protein>
    <submittedName>
        <fullName evidence="2">Uncharacterized protein (TIGR02246 family)</fullName>
    </submittedName>
</protein>
<dbReference type="OrthoDB" id="582247at2"/>
<evidence type="ECO:0000313" key="3">
    <source>
        <dbReference type="Proteomes" id="UP000239494"/>
    </source>
</evidence>
<dbReference type="Gene3D" id="3.10.450.50">
    <property type="match status" value="1"/>
</dbReference>
<dbReference type="Proteomes" id="UP000239494">
    <property type="component" value="Unassembled WGS sequence"/>
</dbReference>
<dbReference type="EMBL" id="PVTF01000013">
    <property type="protein sequence ID" value="PRY35802.1"/>
    <property type="molecule type" value="Genomic_DNA"/>
</dbReference>
<dbReference type="InterPro" id="IPR027843">
    <property type="entry name" value="DUF4440"/>
</dbReference>
<feature type="domain" description="DUF4440" evidence="1">
    <location>
        <begin position="4"/>
        <end position="109"/>
    </location>
</feature>
<accession>A0A2T0SQW1</accession>
<dbReference type="AlphaFoldDB" id="A0A2T0SQW1"/>
<sequence>MDEVQALWDTMAEGWAKGDAERFAAVFAADVDFVTVRGEELHGRAEVEAGHARLFSSVFQDTELVPEFHLVRPLADGVVLVHVTTAITPGGPLTHAQAVVTRHDGDWSITAFHNMVPTAPKGSTP</sequence>
<dbReference type="SUPFAM" id="SSF54427">
    <property type="entry name" value="NTF2-like"/>
    <property type="match status" value="1"/>
</dbReference>
<proteinExistence type="predicted"/>
<keyword evidence="3" id="KW-1185">Reference proteome</keyword>
<dbReference type="InterPro" id="IPR011944">
    <property type="entry name" value="Steroid_delta5-4_isomerase"/>
</dbReference>